<dbReference type="SMART" id="SM00320">
    <property type="entry name" value="WD40"/>
    <property type="match status" value="3"/>
</dbReference>
<gene>
    <name evidence="4" type="ORF">ZOSMA_177G00400</name>
</gene>
<dbReference type="Gene3D" id="2.130.10.10">
    <property type="entry name" value="YVTN repeat-like/Quinoprotein amine dehydrogenase"/>
    <property type="match status" value="2"/>
</dbReference>
<dbReference type="EMBL" id="LFYR01000664">
    <property type="protein sequence ID" value="KMZ71713.1"/>
    <property type="molecule type" value="Genomic_DNA"/>
</dbReference>
<dbReference type="Proteomes" id="UP000036987">
    <property type="component" value="Unassembled WGS sequence"/>
</dbReference>
<dbReference type="Pfam" id="PF00400">
    <property type="entry name" value="WD40"/>
    <property type="match status" value="2"/>
</dbReference>
<protein>
    <submittedName>
        <fullName evidence="4">Putative WD-repeat protein</fullName>
    </submittedName>
</protein>
<keyword evidence="1 3" id="KW-0853">WD repeat</keyword>
<sequence length="386" mass="42642">MDMEMEESEVPITCSVPLFSQISSSKNHSVRNTVHTTFGYDYIFKIVSSPGTQSLALSLSTNVIKLYSSVTSQYLGECIGHCDSINDIIFMASGNVICSCSTDGTVRAWDARDFKEIFVLKQPKEIYSFCIGGSSNNLLAAGCGSEILFWDLRERKQVSCLEESHFDDVTQVQFAPNQSNMLLSSSVDGLICLYDINSNGCINDDENLESVMNVGTSVSKFGFFGQTNQKLWCLTQIETMSIWDWQNGRKEIDLEEARSEASKCWNLDQINYFVDCIYSGEDDRLFLIGGTNDGALGYFPVSSVGSDNIGSAEAILDGGHTGIVRSILPGSQESKGVFAWSGGEDARLCCWLSASVDDALEEKRGSWISNRLAMRSSKFSNRHQPY</sequence>
<proteinExistence type="predicted"/>
<organism evidence="4 5">
    <name type="scientific">Zostera marina</name>
    <name type="common">Eelgrass</name>
    <dbReference type="NCBI Taxonomy" id="29655"/>
    <lineage>
        <taxon>Eukaryota</taxon>
        <taxon>Viridiplantae</taxon>
        <taxon>Streptophyta</taxon>
        <taxon>Embryophyta</taxon>
        <taxon>Tracheophyta</taxon>
        <taxon>Spermatophyta</taxon>
        <taxon>Magnoliopsida</taxon>
        <taxon>Liliopsida</taxon>
        <taxon>Zosteraceae</taxon>
        <taxon>Zostera</taxon>
    </lineage>
</organism>
<dbReference type="InterPro" id="IPR015943">
    <property type="entry name" value="WD40/YVTN_repeat-like_dom_sf"/>
</dbReference>
<dbReference type="PANTHER" id="PTHR22889">
    <property type="entry name" value="WD REPEAT-CONTAINING PROTEIN 89"/>
    <property type="match status" value="1"/>
</dbReference>
<dbReference type="InterPro" id="IPR001680">
    <property type="entry name" value="WD40_rpt"/>
</dbReference>
<dbReference type="InterPro" id="IPR036322">
    <property type="entry name" value="WD40_repeat_dom_sf"/>
</dbReference>
<feature type="repeat" description="WD" evidence="3">
    <location>
        <begin position="78"/>
        <end position="119"/>
    </location>
</feature>
<dbReference type="AlphaFoldDB" id="A0A0K9PRM6"/>
<evidence type="ECO:0000256" key="1">
    <source>
        <dbReference type="ARBA" id="ARBA00022574"/>
    </source>
</evidence>
<name>A0A0K9PRM6_ZOSMR</name>
<evidence type="ECO:0000256" key="2">
    <source>
        <dbReference type="ARBA" id="ARBA00022737"/>
    </source>
</evidence>
<evidence type="ECO:0000313" key="4">
    <source>
        <dbReference type="EMBL" id="KMZ71713.1"/>
    </source>
</evidence>
<reference evidence="5" key="1">
    <citation type="journal article" date="2016" name="Nature">
        <title>The genome of the seagrass Zostera marina reveals angiosperm adaptation to the sea.</title>
        <authorList>
            <person name="Olsen J.L."/>
            <person name="Rouze P."/>
            <person name="Verhelst B."/>
            <person name="Lin Y.-C."/>
            <person name="Bayer T."/>
            <person name="Collen J."/>
            <person name="Dattolo E."/>
            <person name="De Paoli E."/>
            <person name="Dittami S."/>
            <person name="Maumus F."/>
            <person name="Michel G."/>
            <person name="Kersting A."/>
            <person name="Lauritano C."/>
            <person name="Lohaus R."/>
            <person name="Toepel M."/>
            <person name="Tonon T."/>
            <person name="Vanneste K."/>
            <person name="Amirebrahimi M."/>
            <person name="Brakel J."/>
            <person name="Bostroem C."/>
            <person name="Chovatia M."/>
            <person name="Grimwood J."/>
            <person name="Jenkins J.W."/>
            <person name="Jueterbock A."/>
            <person name="Mraz A."/>
            <person name="Stam W.T."/>
            <person name="Tice H."/>
            <person name="Bornberg-Bauer E."/>
            <person name="Green P.J."/>
            <person name="Pearson G.A."/>
            <person name="Procaccini G."/>
            <person name="Duarte C.M."/>
            <person name="Schmutz J."/>
            <person name="Reusch T.B.H."/>
            <person name="Van de Peer Y."/>
        </authorList>
    </citation>
    <scope>NUCLEOTIDE SEQUENCE [LARGE SCALE GENOMIC DNA]</scope>
    <source>
        <strain evidence="5">cv. Finnish</strain>
    </source>
</reference>
<dbReference type="PROSITE" id="PS50294">
    <property type="entry name" value="WD_REPEATS_REGION"/>
    <property type="match status" value="1"/>
</dbReference>
<keyword evidence="5" id="KW-1185">Reference proteome</keyword>
<dbReference type="InterPro" id="IPR039328">
    <property type="entry name" value="WDR89"/>
</dbReference>
<keyword evidence="2" id="KW-0677">Repeat</keyword>
<feature type="repeat" description="WD" evidence="3">
    <location>
        <begin position="162"/>
        <end position="204"/>
    </location>
</feature>
<dbReference type="SUPFAM" id="SSF50978">
    <property type="entry name" value="WD40 repeat-like"/>
    <property type="match status" value="1"/>
</dbReference>
<dbReference type="PANTHER" id="PTHR22889:SF0">
    <property type="entry name" value="WD REPEAT-CONTAINING PROTEIN 89"/>
    <property type="match status" value="1"/>
</dbReference>
<accession>A0A0K9PRM6</accession>
<dbReference type="OMA" id="YHEKTDK"/>
<evidence type="ECO:0000313" key="5">
    <source>
        <dbReference type="Proteomes" id="UP000036987"/>
    </source>
</evidence>
<dbReference type="OrthoDB" id="25131at2759"/>
<dbReference type="STRING" id="29655.A0A0K9PRM6"/>
<evidence type="ECO:0000256" key="3">
    <source>
        <dbReference type="PROSITE-ProRule" id="PRU00221"/>
    </source>
</evidence>
<comment type="caution">
    <text evidence="4">The sequence shown here is derived from an EMBL/GenBank/DDBJ whole genome shotgun (WGS) entry which is preliminary data.</text>
</comment>
<dbReference type="PROSITE" id="PS50082">
    <property type="entry name" value="WD_REPEATS_2"/>
    <property type="match status" value="2"/>
</dbReference>